<dbReference type="InterPro" id="IPR017972">
    <property type="entry name" value="Cyt_P450_CS"/>
</dbReference>
<evidence type="ECO:0000256" key="11">
    <source>
        <dbReference type="SAM" id="Phobius"/>
    </source>
</evidence>
<dbReference type="InterPro" id="IPR050121">
    <property type="entry name" value="Cytochrome_P450_monoxygenase"/>
</dbReference>
<reference evidence="12 13" key="1">
    <citation type="journal article" date="2012" name="BMC Genomics">
        <title>Comparative genomics of the white-rot fungi, Phanerochaete carnosa and P. chrysosporium, to elucidate the genetic basis of the distinct wood types they colonize.</title>
        <authorList>
            <person name="Suzuki H."/>
            <person name="MacDonald J."/>
            <person name="Syed K."/>
            <person name="Salamov A."/>
            <person name="Hori C."/>
            <person name="Aerts A."/>
            <person name="Henrissat B."/>
            <person name="Wiebenga A."/>
            <person name="vanKuyk P.A."/>
            <person name="Barry K."/>
            <person name="Lindquist E."/>
            <person name="LaButti K."/>
            <person name="Lapidus A."/>
            <person name="Lucas S."/>
            <person name="Coutinho P."/>
            <person name="Gong Y."/>
            <person name="Samejima M."/>
            <person name="Mahadevan R."/>
            <person name="Abou-Zaid M."/>
            <person name="de Vries R.P."/>
            <person name="Igarashi K."/>
            <person name="Yadav J.S."/>
            <person name="Grigoriev I.V."/>
            <person name="Master E.R."/>
        </authorList>
    </citation>
    <scope>NUCLEOTIDE SEQUENCE [LARGE SCALE GENOMIC DNA]</scope>
    <source>
        <strain evidence="12 13">HHB-10118-sp</strain>
    </source>
</reference>
<dbReference type="Pfam" id="PF00067">
    <property type="entry name" value="p450"/>
    <property type="match status" value="1"/>
</dbReference>
<dbReference type="RefSeq" id="XP_007396018.1">
    <property type="nucleotide sequence ID" value="XM_007395956.1"/>
</dbReference>
<keyword evidence="7 9" id="KW-0408">Iron</keyword>
<evidence type="ECO:0000256" key="9">
    <source>
        <dbReference type="PIRSR" id="PIRSR602401-1"/>
    </source>
</evidence>
<dbReference type="Proteomes" id="UP000008370">
    <property type="component" value="Unassembled WGS sequence"/>
</dbReference>
<dbReference type="PANTHER" id="PTHR24305:SF29">
    <property type="entry name" value="BENZOATE-PARA-HYDROXYLASE"/>
    <property type="match status" value="1"/>
</dbReference>
<keyword evidence="8 10" id="KW-0503">Monooxygenase</keyword>
<keyword evidence="11" id="KW-0472">Membrane</keyword>
<evidence type="ECO:0000256" key="10">
    <source>
        <dbReference type="RuleBase" id="RU000461"/>
    </source>
</evidence>
<keyword evidence="5 9" id="KW-0479">Metal-binding</keyword>
<evidence type="ECO:0000256" key="1">
    <source>
        <dbReference type="ARBA" id="ARBA00001971"/>
    </source>
</evidence>
<evidence type="ECO:0000313" key="12">
    <source>
        <dbReference type="EMBL" id="EKM55699.1"/>
    </source>
</evidence>
<evidence type="ECO:0008006" key="14">
    <source>
        <dbReference type="Google" id="ProtNLM"/>
    </source>
</evidence>
<dbReference type="GeneID" id="18916602"/>
<dbReference type="InterPro" id="IPR036396">
    <property type="entry name" value="Cyt_P450_sf"/>
</dbReference>
<evidence type="ECO:0000313" key="13">
    <source>
        <dbReference type="Proteomes" id="UP000008370"/>
    </source>
</evidence>
<dbReference type="AlphaFoldDB" id="K5W9P8"/>
<dbReference type="GO" id="GO:0005506">
    <property type="term" value="F:iron ion binding"/>
    <property type="evidence" value="ECO:0007669"/>
    <property type="project" value="InterPro"/>
</dbReference>
<dbReference type="SUPFAM" id="SSF48264">
    <property type="entry name" value="Cytochrome P450"/>
    <property type="match status" value="1"/>
</dbReference>
<comment type="cofactor">
    <cofactor evidence="1 9">
        <name>heme</name>
        <dbReference type="ChEBI" id="CHEBI:30413"/>
    </cofactor>
</comment>
<dbReference type="InterPro" id="IPR002401">
    <property type="entry name" value="Cyt_P450_E_grp-I"/>
</dbReference>
<dbReference type="InterPro" id="IPR001128">
    <property type="entry name" value="Cyt_P450"/>
</dbReference>
<dbReference type="GO" id="GO:0020037">
    <property type="term" value="F:heme binding"/>
    <property type="evidence" value="ECO:0007669"/>
    <property type="project" value="InterPro"/>
</dbReference>
<evidence type="ECO:0000256" key="3">
    <source>
        <dbReference type="ARBA" id="ARBA00010617"/>
    </source>
</evidence>
<keyword evidence="4 9" id="KW-0349">Heme</keyword>
<feature type="transmembrane region" description="Helical" evidence="11">
    <location>
        <begin position="15"/>
        <end position="34"/>
    </location>
</feature>
<dbReference type="InParanoid" id="K5W9P8"/>
<dbReference type="OrthoDB" id="3934656at2759"/>
<comment type="similarity">
    <text evidence="3 10">Belongs to the cytochrome P450 family.</text>
</comment>
<dbReference type="EMBL" id="JH930472">
    <property type="protein sequence ID" value="EKM55699.1"/>
    <property type="molecule type" value="Genomic_DNA"/>
</dbReference>
<dbReference type="GO" id="GO:0016705">
    <property type="term" value="F:oxidoreductase activity, acting on paired donors, with incorporation or reduction of molecular oxygen"/>
    <property type="evidence" value="ECO:0007669"/>
    <property type="project" value="InterPro"/>
</dbReference>
<dbReference type="KEGG" id="pco:PHACADRAFT_256510"/>
<keyword evidence="6 10" id="KW-0560">Oxidoreductase</keyword>
<dbReference type="STRING" id="650164.K5W9P8"/>
<evidence type="ECO:0000256" key="7">
    <source>
        <dbReference type="ARBA" id="ARBA00023004"/>
    </source>
</evidence>
<dbReference type="Gene3D" id="1.10.630.10">
    <property type="entry name" value="Cytochrome P450"/>
    <property type="match status" value="1"/>
</dbReference>
<feature type="binding site" description="axial binding residue" evidence="9">
    <location>
        <position position="479"/>
    </location>
    <ligand>
        <name>heme</name>
        <dbReference type="ChEBI" id="CHEBI:30413"/>
    </ligand>
    <ligandPart>
        <name>Fe</name>
        <dbReference type="ChEBI" id="CHEBI:18248"/>
    </ligandPart>
</feature>
<dbReference type="PRINTS" id="PR00385">
    <property type="entry name" value="P450"/>
</dbReference>
<dbReference type="PRINTS" id="PR00463">
    <property type="entry name" value="EP450I"/>
</dbReference>
<evidence type="ECO:0000256" key="6">
    <source>
        <dbReference type="ARBA" id="ARBA00023002"/>
    </source>
</evidence>
<accession>K5W9P8</accession>
<dbReference type="CDD" id="cd11061">
    <property type="entry name" value="CYP67-like"/>
    <property type="match status" value="1"/>
</dbReference>
<organism evidence="12 13">
    <name type="scientific">Phanerochaete carnosa (strain HHB-10118-sp)</name>
    <name type="common">White-rot fungus</name>
    <name type="synonym">Peniophora carnosa</name>
    <dbReference type="NCBI Taxonomy" id="650164"/>
    <lineage>
        <taxon>Eukaryota</taxon>
        <taxon>Fungi</taxon>
        <taxon>Dikarya</taxon>
        <taxon>Basidiomycota</taxon>
        <taxon>Agaricomycotina</taxon>
        <taxon>Agaricomycetes</taxon>
        <taxon>Polyporales</taxon>
        <taxon>Phanerochaetaceae</taxon>
        <taxon>Phanerochaete</taxon>
    </lineage>
</organism>
<sequence>MEQVRSLLPQLDLKLASVLLVAAPLFAWAVPFLVDKHGLMAFPGPLLAKFSSLWFALKAYKGTTSLTVHALHERYGPFVRLSPQHVSIADPEALRAIYGHSSGTLKTELYDAFVTFFLARKRKYTAHAMSVKGIMQFEPNVREHQQMLVKRLDTLCTVGAQGVDGVLGSCPWAARDGWVWFDCMPWFNFETFDIIGDLAFGASFGMLEAGKDTAPVPVYTDQAMKSYGQKDTDLEWSTAPAVQILNEAIPWFFFLGCLPPQARRLVSTLQSFNAGGSRNLIGKIAVAAVSKRLTSEVTRRDFLSHLVAAHDDQGRPLSQQELTSEAISLIVAGSDTTSTSIAAITYHVARTQDVQAKLQEELDDALGVPDASSNADNVVAPFDLVKNLAYLQDVINEGLRLHSTIGVGLPREVPEEGLTVAGKALLPGTHVSCPLYTLHRLKSIWGDDADEFNPDRWARGDRKAMLKYFAPFSTGPRACVGRNLATMEMTICIATIFHRYRVVLASPDQQLECHEGLVRKPNSVPVGMRRRV</sequence>
<keyword evidence="13" id="KW-1185">Reference proteome</keyword>
<evidence type="ECO:0000256" key="8">
    <source>
        <dbReference type="ARBA" id="ARBA00023033"/>
    </source>
</evidence>
<protein>
    <recommendedName>
        <fullName evidence="14">Cytochrome P450 monooxygenase</fullName>
    </recommendedName>
</protein>
<dbReference type="PANTHER" id="PTHR24305">
    <property type="entry name" value="CYTOCHROME P450"/>
    <property type="match status" value="1"/>
</dbReference>
<name>K5W9P8_PHACS</name>
<dbReference type="PROSITE" id="PS00086">
    <property type="entry name" value="CYTOCHROME_P450"/>
    <property type="match status" value="1"/>
</dbReference>
<gene>
    <name evidence="12" type="ORF">PHACADRAFT_256510</name>
</gene>
<evidence type="ECO:0000256" key="5">
    <source>
        <dbReference type="ARBA" id="ARBA00022723"/>
    </source>
</evidence>
<dbReference type="GO" id="GO:0004497">
    <property type="term" value="F:monooxygenase activity"/>
    <property type="evidence" value="ECO:0007669"/>
    <property type="project" value="UniProtKB-KW"/>
</dbReference>
<keyword evidence="11" id="KW-1133">Transmembrane helix</keyword>
<comment type="pathway">
    <text evidence="2">Secondary metabolite biosynthesis.</text>
</comment>
<proteinExistence type="inferred from homology"/>
<evidence type="ECO:0000256" key="4">
    <source>
        <dbReference type="ARBA" id="ARBA00022617"/>
    </source>
</evidence>
<evidence type="ECO:0000256" key="2">
    <source>
        <dbReference type="ARBA" id="ARBA00005179"/>
    </source>
</evidence>
<dbReference type="HOGENOM" id="CLU_001570_14_0_1"/>
<keyword evidence="11" id="KW-0812">Transmembrane</keyword>